<dbReference type="EMBL" id="AYSV01000117">
    <property type="protein sequence ID" value="ETD67608.1"/>
    <property type="molecule type" value="Genomic_DNA"/>
</dbReference>
<dbReference type="AlphaFoldDB" id="V8FV78"/>
<evidence type="ECO:0000256" key="2">
    <source>
        <dbReference type="PIRSR" id="PIRSR640198-2"/>
    </source>
</evidence>
<dbReference type="SUPFAM" id="SSF140931">
    <property type="entry name" value="Fic-like"/>
    <property type="match status" value="1"/>
</dbReference>
<keyword evidence="2" id="KW-0547">Nucleotide-binding</keyword>
<dbReference type="GO" id="GO:0005524">
    <property type="term" value="F:ATP binding"/>
    <property type="evidence" value="ECO:0007669"/>
    <property type="project" value="UniProtKB-KW"/>
</dbReference>
<reference evidence="5 6" key="1">
    <citation type="submission" date="2013-11" db="EMBL/GenBank/DDBJ databases">
        <title>Genomic analysis of Pelistega sp. HM-7.</title>
        <authorList>
            <person name="Kumbhare S.V."/>
            <person name="Shetty S.A."/>
            <person name="Sharma O."/>
            <person name="Dhotre D.P."/>
        </authorList>
    </citation>
    <scope>NUCLEOTIDE SEQUENCE [LARGE SCALE GENOMIC DNA]</scope>
    <source>
        <strain evidence="5 6">HM-7</strain>
    </source>
</reference>
<feature type="binding site" evidence="2">
    <location>
        <begin position="196"/>
        <end position="197"/>
    </location>
    <ligand>
        <name>ATP</name>
        <dbReference type="ChEBI" id="CHEBI:30616"/>
    </ligand>
</feature>
<name>V8FV78_9BURK</name>
<dbReference type="PATRIC" id="fig|1414851.3.peg.2321"/>
<evidence type="ECO:0000313" key="6">
    <source>
        <dbReference type="Proteomes" id="UP000018766"/>
    </source>
</evidence>
<evidence type="ECO:0000259" key="4">
    <source>
        <dbReference type="PROSITE" id="PS51459"/>
    </source>
</evidence>
<dbReference type="RefSeq" id="WP_023952749.1">
    <property type="nucleotide sequence ID" value="NZ_AYSV01000117.1"/>
</dbReference>
<keyword evidence="6" id="KW-1185">Reference proteome</keyword>
<dbReference type="Proteomes" id="UP000018766">
    <property type="component" value="Unassembled WGS sequence"/>
</dbReference>
<dbReference type="InterPro" id="IPR003812">
    <property type="entry name" value="Fido"/>
</dbReference>
<feature type="site" description="Important for autoinhibition of adenylyltransferase activity" evidence="3">
    <location>
        <position position="32"/>
    </location>
</feature>
<dbReference type="Pfam" id="PF02661">
    <property type="entry name" value="Fic"/>
    <property type="match status" value="1"/>
</dbReference>
<evidence type="ECO:0000256" key="1">
    <source>
        <dbReference type="PIRSR" id="PIRSR640198-1"/>
    </source>
</evidence>
<dbReference type="OrthoDB" id="9813719at2"/>
<dbReference type="Gene3D" id="1.10.3290.10">
    <property type="entry name" value="Fido-like domain"/>
    <property type="match status" value="1"/>
</dbReference>
<keyword evidence="2" id="KW-0067">ATP-binding</keyword>
<proteinExistence type="predicted"/>
<accession>V8FV78</accession>
<dbReference type="PANTHER" id="PTHR13504">
    <property type="entry name" value="FIDO DOMAIN-CONTAINING PROTEIN DDB_G0283145"/>
    <property type="match status" value="1"/>
</dbReference>
<evidence type="ECO:0000313" key="5">
    <source>
        <dbReference type="EMBL" id="ETD67608.1"/>
    </source>
</evidence>
<dbReference type="PROSITE" id="PS51459">
    <property type="entry name" value="FIDO"/>
    <property type="match status" value="1"/>
</dbReference>
<comment type="caution">
    <text evidence="5">The sequence shown here is derived from an EMBL/GenBank/DDBJ whole genome shotgun (WGS) entry which is preliminary data.</text>
</comment>
<feature type="active site" evidence="1">
    <location>
        <position position="160"/>
    </location>
</feature>
<dbReference type="PANTHER" id="PTHR13504:SF38">
    <property type="entry name" value="FIDO DOMAIN-CONTAINING PROTEIN"/>
    <property type="match status" value="1"/>
</dbReference>
<dbReference type="InterPro" id="IPR040198">
    <property type="entry name" value="Fido_containing"/>
</dbReference>
<feature type="domain" description="Fido" evidence="4">
    <location>
        <begin position="82"/>
        <end position="219"/>
    </location>
</feature>
<dbReference type="InterPro" id="IPR036597">
    <property type="entry name" value="Fido-like_dom_sf"/>
</dbReference>
<gene>
    <name evidence="5" type="ORF">V757_11110</name>
</gene>
<protein>
    <submittedName>
        <fullName evidence="5">Cell filamentation protein Fic</fullName>
    </submittedName>
</protein>
<organism evidence="5 6">
    <name type="scientific">Pelistega indica</name>
    <dbReference type="NCBI Taxonomy" id="1414851"/>
    <lineage>
        <taxon>Bacteria</taxon>
        <taxon>Pseudomonadati</taxon>
        <taxon>Pseudomonadota</taxon>
        <taxon>Betaproteobacteria</taxon>
        <taxon>Burkholderiales</taxon>
        <taxon>Alcaligenaceae</taxon>
        <taxon>Pelistega</taxon>
    </lineage>
</organism>
<feature type="binding site" evidence="2">
    <location>
        <begin position="164"/>
        <end position="171"/>
    </location>
    <ligand>
        <name>ATP</name>
        <dbReference type="ChEBI" id="CHEBI:30616"/>
    </ligand>
</feature>
<evidence type="ECO:0000256" key="3">
    <source>
        <dbReference type="PIRSR" id="PIRSR640198-3"/>
    </source>
</evidence>
<sequence>MVKTLDPVWAIEHPSLLKDLRLRYIYHTNAIEGNSLSLIETKIIISDGITVGGKKLSEHLEAINQAQALQFLENAVKQHEPLSQYFIRELHYYVLNHDEENRGVYRTSSVFIEGSETTTALPSMIPSRLDGILKDFGKNKETLGLIPAVARFHADFEEIHPFVDGNGRTGRLLMNLELLKGGYPITIIEKDDRPEYYRTLEIAQTGNRNIEPLTRFIEYSINKTISFIEKRIDSYLSQQQEPPEPELEM</sequence>